<keyword evidence="5 7" id="KW-1133">Transmembrane helix</keyword>
<keyword evidence="2 7" id="KW-0813">Transport</keyword>
<keyword evidence="3" id="KW-1003">Cell membrane</keyword>
<sequence length="222" mass="24647">MSLAQEAAQVFTATNIRFLFQGLGLTIFIAFISIVLSTIFGTFLAVMRNGKNPFFKLIASVYIEVVRNVPNLLWIFVIFLIFQVKSVPAGIISFTVFTTAALAEIIRGGLNGVPEGQTEAGKSQGFTDRQILTSIVLPQAIRKMLPAIISQFVTVIKDTSFLYSVIALQELFGNSQILMGQYFQAGQVFMLYGFVAAIYFVINFVISQFARRLQKSWANSLE</sequence>
<evidence type="ECO:0000256" key="3">
    <source>
        <dbReference type="ARBA" id="ARBA00022475"/>
    </source>
</evidence>
<evidence type="ECO:0000256" key="4">
    <source>
        <dbReference type="ARBA" id="ARBA00022692"/>
    </source>
</evidence>
<dbReference type="InterPro" id="IPR035906">
    <property type="entry name" value="MetI-like_sf"/>
</dbReference>
<dbReference type="AlphaFoldDB" id="A0A0D6DZL0"/>
<evidence type="ECO:0000256" key="5">
    <source>
        <dbReference type="ARBA" id="ARBA00022989"/>
    </source>
</evidence>
<name>A0A0D6DZL0_9LACT</name>
<dbReference type="Pfam" id="PF00528">
    <property type="entry name" value="BPD_transp_1"/>
    <property type="match status" value="1"/>
</dbReference>
<gene>
    <name evidence="9" type="primary">glnP1</name>
    <name evidence="9" type="ORF">LACPI_1720</name>
</gene>
<comment type="similarity">
    <text evidence="7">Belongs to the binding-protein-dependent transport system permease family.</text>
</comment>
<dbReference type="InterPro" id="IPR000515">
    <property type="entry name" value="MetI-like"/>
</dbReference>
<evidence type="ECO:0000313" key="10">
    <source>
        <dbReference type="Proteomes" id="UP000033166"/>
    </source>
</evidence>
<dbReference type="GO" id="GO:0006865">
    <property type="term" value="P:amino acid transport"/>
    <property type="evidence" value="ECO:0007669"/>
    <property type="project" value="TreeGrafter"/>
</dbReference>
<dbReference type="Proteomes" id="UP000033166">
    <property type="component" value="Chromosome I"/>
</dbReference>
<evidence type="ECO:0000256" key="1">
    <source>
        <dbReference type="ARBA" id="ARBA00004651"/>
    </source>
</evidence>
<feature type="transmembrane region" description="Helical" evidence="7">
    <location>
        <begin position="188"/>
        <end position="206"/>
    </location>
</feature>
<accession>A0A0D6DZL0</accession>
<protein>
    <submittedName>
        <fullName evidence="9">Glutamine transport permease protein 1 GlnP1</fullName>
    </submittedName>
</protein>
<dbReference type="CDD" id="cd06261">
    <property type="entry name" value="TM_PBP2"/>
    <property type="match status" value="1"/>
</dbReference>
<dbReference type="NCBIfam" id="TIGR01726">
    <property type="entry name" value="HEQRo_perm_3TM"/>
    <property type="match status" value="1"/>
</dbReference>
<dbReference type="HOGENOM" id="CLU_019602_1_0_9"/>
<feature type="domain" description="ABC transmembrane type-1" evidence="8">
    <location>
        <begin position="23"/>
        <end position="210"/>
    </location>
</feature>
<dbReference type="STRING" id="1364.LP2241_50118"/>
<evidence type="ECO:0000259" key="8">
    <source>
        <dbReference type="PROSITE" id="PS50928"/>
    </source>
</evidence>
<keyword evidence="6 7" id="KW-0472">Membrane</keyword>
<evidence type="ECO:0000256" key="6">
    <source>
        <dbReference type="ARBA" id="ARBA00023136"/>
    </source>
</evidence>
<organism evidence="9 10">
    <name type="scientific">Pseudolactococcus piscium MKFS47</name>
    <dbReference type="NCBI Taxonomy" id="297352"/>
    <lineage>
        <taxon>Bacteria</taxon>
        <taxon>Bacillati</taxon>
        <taxon>Bacillota</taxon>
        <taxon>Bacilli</taxon>
        <taxon>Lactobacillales</taxon>
        <taxon>Streptococcaceae</taxon>
        <taxon>Pseudolactococcus</taxon>
    </lineage>
</organism>
<dbReference type="PANTHER" id="PTHR30614">
    <property type="entry name" value="MEMBRANE COMPONENT OF AMINO ACID ABC TRANSPORTER"/>
    <property type="match status" value="1"/>
</dbReference>
<dbReference type="Gene3D" id="1.10.3720.10">
    <property type="entry name" value="MetI-like"/>
    <property type="match status" value="1"/>
</dbReference>
<feature type="transmembrane region" description="Helical" evidence="7">
    <location>
        <begin position="20"/>
        <end position="45"/>
    </location>
</feature>
<evidence type="ECO:0000256" key="7">
    <source>
        <dbReference type="RuleBase" id="RU363032"/>
    </source>
</evidence>
<dbReference type="PROSITE" id="PS50928">
    <property type="entry name" value="ABC_TM1"/>
    <property type="match status" value="1"/>
</dbReference>
<evidence type="ECO:0000313" key="9">
    <source>
        <dbReference type="EMBL" id="CEN28920.1"/>
    </source>
</evidence>
<dbReference type="InterPro" id="IPR010065">
    <property type="entry name" value="AA_ABC_transptr_permease_3TM"/>
</dbReference>
<dbReference type="GO" id="GO:0043190">
    <property type="term" value="C:ATP-binding cassette (ABC) transporter complex"/>
    <property type="evidence" value="ECO:0007669"/>
    <property type="project" value="InterPro"/>
</dbReference>
<dbReference type="InterPro" id="IPR043429">
    <property type="entry name" value="ArtM/GltK/GlnP/TcyL/YhdX-like"/>
</dbReference>
<evidence type="ECO:0000256" key="2">
    <source>
        <dbReference type="ARBA" id="ARBA00022448"/>
    </source>
</evidence>
<dbReference type="GO" id="GO:0022857">
    <property type="term" value="F:transmembrane transporter activity"/>
    <property type="evidence" value="ECO:0007669"/>
    <property type="project" value="InterPro"/>
</dbReference>
<reference evidence="10" key="1">
    <citation type="submission" date="2015-01" db="EMBL/GenBank/DDBJ databases">
        <authorList>
            <person name="Andreevskaya M."/>
        </authorList>
    </citation>
    <scope>NUCLEOTIDE SEQUENCE [LARGE SCALE GENOMIC DNA]</scope>
    <source>
        <strain evidence="10">MKFS47</strain>
    </source>
</reference>
<dbReference type="GO" id="GO:0015833">
    <property type="term" value="P:peptide transport"/>
    <property type="evidence" value="ECO:0007669"/>
    <property type="project" value="UniProtKB-KW"/>
</dbReference>
<dbReference type="RefSeq" id="WP_047915968.1">
    <property type="nucleotide sequence ID" value="NZ_LN774769.1"/>
</dbReference>
<dbReference type="EMBL" id="LN774769">
    <property type="protein sequence ID" value="CEN28920.1"/>
    <property type="molecule type" value="Genomic_DNA"/>
</dbReference>
<proteinExistence type="inferred from homology"/>
<dbReference type="SUPFAM" id="SSF161098">
    <property type="entry name" value="MetI-like"/>
    <property type="match status" value="1"/>
</dbReference>
<dbReference type="PANTHER" id="PTHR30614:SF41">
    <property type="entry name" value="INNER MEMBRANE AMINO-ACID ABC TRANSPORTER PERMEASE PROTEIN YHDY"/>
    <property type="match status" value="1"/>
</dbReference>
<dbReference type="KEGG" id="lpk:LACPI_1720"/>
<keyword evidence="4 7" id="KW-0812">Transmembrane</keyword>
<comment type="subcellular location">
    <subcellularLocation>
        <location evidence="1 7">Cell membrane</location>
        <topology evidence="1 7">Multi-pass membrane protein</topology>
    </subcellularLocation>
</comment>
<dbReference type="GO" id="GO:0015031">
    <property type="term" value="P:protein transport"/>
    <property type="evidence" value="ECO:0007669"/>
    <property type="project" value="UniProtKB-KW"/>
</dbReference>